<feature type="compositionally biased region" description="Basic and acidic residues" evidence="1">
    <location>
        <begin position="637"/>
        <end position="646"/>
    </location>
</feature>
<protein>
    <submittedName>
        <fullName evidence="2">Uncharacterized protein</fullName>
    </submittedName>
</protein>
<feature type="compositionally biased region" description="Low complexity" evidence="1">
    <location>
        <begin position="474"/>
        <end position="484"/>
    </location>
</feature>
<feature type="compositionally biased region" description="Polar residues" evidence="1">
    <location>
        <begin position="613"/>
        <end position="624"/>
    </location>
</feature>
<feature type="compositionally biased region" description="Basic and acidic residues" evidence="1">
    <location>
        <begin position="407"/>
        <end position="419"/>
    </location>
</feature>
<dbReference type="GeneID" id="19161963"/>
<dbReference type="eggNOG" id="ENOG502S5YD">
    <property type="taxonomic scope" value="Eukaryota"/>
</dbReference>
<dbReference type="UniPathway" id="UPA00143"/>
<feature type="region of interest" description="Disordered" evidence="1">
    <location>
        <begin position="185"/>
        <end position="208"/>
    </location>
</feature>
<dbReference type="RefSeq" id="XP_007726164.1">
    <property type="nucleotide sequence ID" value="XM_007727974.1"/>
</dbReference>
<dbReference type="Proteomes" id="UP000019484">
    <property type="component" value="Unassembled WGS sequence"/>
</dbReference>
<evidence type="ECO:0000256" key="1">
    <source>
        <dbReference type="SAM" id="MobiDB-lite"/>
    </source>
</evidence>
<gene>
    <name evidence="2" type="ORF">A1O1_07101</name>
</gene>
<proteinExistence type="predicted"/>
<dbReference type="AlphaFoldDB" id="W9XTD9"/>
<feature type="compositionally biased region" description="Low complexity" evidence="1">
    <location>
        <begin position="527"/>
        <end position="561"/>
    </location>
</feature>
<reference evidence="2 3" key="1">
    <citation type="submission" date="2013-03" db="EMBL/GenBank/DDBJ databases">
        <title>The Genome Sequence of Capronia coronata CBS 617.96.</title>
        <authorList>
            <consortium name="The Broad Institute Genomics Platform"/>
            <person name="Cuomo C."/>
            <person name="de Hoog S."/>
            <person name="Gorbushina A."/>
            <person name="Walker B."/>
            <person name="Young S.K."/>
            <person name="Zeng Q."/>
            <person name="Gargeya S."/>
            <person name="Fitzgerald M."/>
            <person name="Haas B."/>
            <person name="Abouelleil A."/>
            <person name="Allen A.W."/>
            <person name="Alvarado L."/>
            <person name="Arachchi H.M."/>
            <person name="Berlin A.M."/>
            <person name="Chapman S.B."/>
            <person name="Gainer-Dewar J."/>
            <person name="Goldberg J."/>
            <person name="Griggs A."/>
            <person name="Gujja S."/>
            <person name="Hansen M."/>
            <person name="Howarth C."/>
            <person name="Imamovic A."/>
            <person name="Ireland A."/>
            <person name="Larimer J."/>
            <person name="McCowan C."/>
            <person name="Murphy C."/>
            <person name="Pearson M."/>
            <person name="Poon T.W."/>
            <person name="Priest M."/>
            <person name="Roberts A."/>
            <person name="Saif S."/>
            <person name="Shea T."/>
            <person name="Sisk P."/>
            <person name="Sykes S."/>
            <person name="Wortman J."/>
            <person name="Nusbaum C."/>
            <person name="Birren B."/>
        </authorList>
    </citation>
    <scope>NUCLEOTIDE SEQUENCE [LARGE SCALE GENOMIC DNA]</scope>
    <source>
        <strain evidence="2 3">CBS 617.96</strain>
    </source>
</reference>
<accession>W9XTD9</accession>
<dbReference type="HOGENOM" id="CLU_013856_0_0_1"/>
<dbReference type="STRING" id="1182541.W9XTD9"/>
<feature type="region of interest" description="Disordered" evidence="1">
    <location>
        <begin position="1"/>
        <end position="22"/>
    </location>
</feature>
<keyword evidence="3" id="KW-1185">Reference proteome</keyword>
<sequence length="727" mass="80511">MSALSIPSGGLVLQHASKPDPADKEFNEAQVLRLDLVESITKDILRTLRNKEQVRLRCGKRPAVQYGKKTIPLESSRDIFPSELFTKPSDDSRPLYFSGRLSHRLEVKKAEEDTAGSDEALAALESTLKSIQEQRASNETSIVDGKETMKHVRRKDTKPSSMLGQNSALRKDHLLGGLARSNPSSPFLSASYSPRPGPTSAPLSSGLSSKDRIRLDAIRIPLVHLLAVSPMTPKTICAQLHCTKDDCEKLLDKVARDCSRGEGMKELKEKSYRDLDVWNFPYRSSKERQTAVDHAIQAYDRMRVDKRDNLWQLLLPPEERGKGKVLSKLNFDKQIPPKPDRQGDDGNDGKTEMSERDQVKSKPKKDLVGGQKKLKDKAAGSKTPAKVEAGGTPRPGKEASQPQSKPAKQEAKFKSSERIEDSDEEANAVEVAKPTSPVSRTGAGVHKKPEHGHARSTDSTQTVSPPKKVSHKTSFSNSSSSSSSGNEKSRPATLTSAKSLKPQQKTESTASRISPRPRHDSSPQKPSPLGSSPPTTSTDLDNSVSSKASNHSSAPSSPPSSTDMPQAKRVAGNKYSPVIADKARNVPVATSSDRSPAKRKAAPAEDERPAKRQQPNPTHLTPLSNGAAEHLKRPRPVRTDSERSSSPEKPGPNRQDVIDEARRFQKYYKRYKDLYDKISQTDEKERDDKDMDDLWRMHKRLKEMKAEIWDNWDKIEKVDKAREMVAV</sequence>
<feature type="compositionally biased region" description="Basic and acidic residues" evidence="1">
    <location>
        <begin position="338"/>
        <end position="367"/>
    </location>
</feature>
<comment type="caution">
    <text evidence="2">The sequence shown here is derived from an EMBL/GenBank/DDBJ whole genome shotgun (WGS) entry which is preliminary data.</text>
</comment>
<dbReference type="EMBL" id="AMWN01000006">
    <property type="protein sequence ID" value="EXJ83478.1"/>
    <property type="molecule type" value="Genomic_DNA"/>
</dbReference>
<dbReference type="Gene3D" id="1.10.10.2670">
    <property type="entry name" value="E3 ubiquitin-protein ligase"/>
    <property type="match status" value="1"/>
</dbReference>
<evidence type="ECO:0000313" key="3">
    <source>
        <dbReference type="Proteomes" id="UP000019484"/>
    </source>
</evidence>
<dbReference type="InterPro" id="IPR042065">
    <property type="entry name" value="E3_ELL-like"/>
</dbReference>
<dbReference type="GO" id="GO:0016567">
    <property type="term" value="P:protein ubiquitination"/>
    <property type="evidence" value="ECO:0007669"/>
    <property type="project" value="UniProtKB-UniPathway"/>
</dbReference>
<feature type="region of interest" description="Disordered" evidence="1">
    <location>
        <begin position="133"/>
        <end position="166"/>
    </location>
</feature>
<evidence type="ECO:0000313" key="2">
    <source>
        <dbReference type="EMBL" id="EXJ83478.1"/>
    </source>
</evidence>
<dbReference type="OrthoDB" id="2587563at2759"/>
<feature type="compositionally biased region" description="Polar residues" evidence="1">
    <location>
        <begin position="492"/>
        <end position="512"/>
    </location>
</feature>
<name>W9XTD9_9EURO</name>
<organism evidence="2 3">
    <name type="scientific">Capronia coronata CBS 617.96</name>
    <dbReference type="NCBI Taxonomy" id="1182541"/>
    <lineage>
        <taxon>Eukaryota</taxon>
        <taxon>Fungi</taxon>
        <taxon>Dikarya</taxon>
        <taxon>Ascomycota</taxon>
        <taxon>Pezizomycotina</taxon>
        <taxon>Eurotiomycetes</taxon>
        <taxon>Chaetothyriomycetidae</taxon>
        <taxon>Chaetothyriales</taxon>
        <taxon>Herpotrichiellaceae</taxon>
        <taxon>Capronia</taxon>
    </lineage>
</organism>
<feature type="region of interest" description="Disordered" evidence="1">
    <location>
        <begin position="325"/>
        <end position="661"/>
    </location>
</feature>